<evidence type="ECO:0000313" key="2">
    <source>
        <dbReference type="EMBL" id="TDK51598.1"/>
    </source>
</evidence>
<dbReference type="EMBL" id="SMUV01000045">
    <property type="protein sequence ID" value="TDK51598.1"/>
    <property type="molecule type" value="Genomic_DNA"/>
</dbReference>
<protein>
    <recommendedName>
        <fullName evidence="4">Secreted protein</fullName>
    </recommendedName>
</protein>
<accession>A0A4R5VHE8</accession>
<dbReference type="AlphaFoldDB" id="A0A4R5VHE8"/>
<keyword evidence="3" id="KW-1185">Reference proteome</keyword>
<keyword evidence="1" id="KW-0732">Signal</keyword>
<organism evidence="2 3">
    <name type="scientific">Antarcticimicrobium luteum</name>
    <dbReference type="NCBI Taxonomy" id="2547397"/>
    <lineage>
        <taxon>Bacteria</taxon>
        <taxon>Pseudomonadati</taxon>
        <taxon>Pseudomonadota</taxon>
        <taxon>Alphaproteobacteria</taxon>
        <taxon>Rhodobacterales</taxon>
        <taxon>Paracoccaceae</taxon>
        <taxon>Antarcticimicrobium</taxon>
    </lineage>
</organism>
<sequence>MKPISPVLAALTALCLALPIPAEAFSGRRDTRAYPISDVAFEVIARTAGSADVYWCGASDYARRVLNAPWSAKIHVLRGRGPSVTTGRRTAVQFTLDAQAVPPQPRELFFVLNRLRPGDRMSVQQAATHCAPPPVRP</sequence>
<feature type="chain" id="PRO_5020933211" description="Secreted protein" evidence="1">
    <location>
        <begin position="25"/>
        <end position="137"/>
    </location>
</feature>
<reference evidence="2 3" key="1">
    <citation type="submission" date="2019-03" db="EMBL/GenBank/DDBJ databases">
        <title>Ruegeria lutea sp. nov., a novel strain, isolated from marine sediment, the Masan Bay, South Korea.</title>
        <authorList>
            <person name="Kim J."/>
            <person name="Kim D.-Y."/>
            <person name="Lee S.-S."/>
        </authorList>
    </citation>
    <scope>NUCLEOTIDE SEQUENCE [LARGE SCALE GENOMIC DNA]</scope>
    <source>
        <strain evidence="2 3">318-1</strain>
    </source>
</reference>
<name>A0A4R5VHE8_9RHOB</name>
<dbReference type="OrthoDB" id="7689766at2"/>
<comment type="caution">
    <text evidence="2">The sequence shown here is derived from an EMBL/GenBank/DDBJ whole genome shotgun (WGS) entry which is preliminary data.</text>
</comment>
<evidence type="ECO:0008006" key="4">
    <source>
        <dbReference type="Google" id="ProtNLM"/>
    </source>
</evidence>
<evidence type="ECO:0000313" key="3">
    <source>
        <dbReference type="Proteomes" id="UP000295301"/>
    </source>
</evidence>
<proteinExistence type="predicted"/>
<feature type="signal peptide" evidence="1">
    <location>
        <begin position="1"/>
        <end position="24"/>
    </location>
</feature>
<gene>
    <name evidence="2" type="ORF">E1832_03075</name>
</gene>
<dbReference type="Proteomes" id="UP000295301">
    <property type="component" value="Unassembled WGS sequence"/>
</dbReference>
<evidence type="ECO:0000256" key="1">
    <source>
        <dbReference type="SAM" id="SignalP"/>
    </source>
</evidence>